<dbReference type="InterPro" id="IPR003661">
    <property type="entry name" value="HisK_dim/P_dom"/>
</dbReference>
<evidence type="ECO:0000259" key="8">
    <source>
        <dbReference type="PROSITE" id="PS50109"/>
    </source>
</evidence>
<dbReference type="PANTHER" id="PTHR45453:SF1">
    <property type="entry name" value="PHOSPHATE REGULON SENSOR PROTEIN PHOR"/>
    <property type="match status" value="1"/>
</dbReference>
<evidence type="ECO:0000313" key="9">
    <source>
        <dbReference type="EMBL" id="MDM1048678.1"/>
    </source>
</evidence>
<dbReference type="InterPro" id="IPR005467">
    <property type="entry name" value="His_kinase_dom"/>
</dbReference>
<protein>
    <recommendedName>
        <fullName evidence="2">histidine kinase</fullName>
        <ecNumber evidence="2">2.7.13.3</ecNumber>
    </recommendedName>
</protein>
<evidence type="ECO:0000256" key="5">
    <source>
        <dbReference type="ARBA" id="ARBA00022777"/>
    </source>
</evidence>
<proteinExistence type="predicted"/>
<evidence type="ECO:0000256" key="2">
    <source>
        <dbReference type="ARBA" id="ARBA00012438"/>
    </source>
</evidence>
<evidence type="ECO:0000256" key="4">
    <source>
        <dbReference type="ARBA" id="ARBA00022679"/>
    </source>
</evidence>
<dbReference type="InterPro" id="IPR003594">
    <property type="entry name" value="HATPase_dom"/>
</dbReference>
<dbReference type="Gene3D" id="1.10.287.130">
    <property type="match status" value="1"/>
</dbReference>
<evidence type="ECO:0000256" key="7">
    <source>
        <dbReference type="SAM" id="Phobius"/>
    </source>
</evidence>
<dbReference type="Proteomes" id="UP001170954">
    <property type="component" value="Unassembled WGS sequence"/>
</dbReference>
<dbReference type="GO" id="GO:0016301">
    <property type="term" value="F:kinase activity"/>
    <property type="evidence" value="ECO:0007669"/>
    <property type="project" value="UniProtKB-KW"/>
</dbReference>
<evidence type="ECO:0000256" key="6">
    <source>
        <dbReference type="ARBA" id="ARBA00023012"/>
    </source>
</evidence>
<keyword evidence="7" id="KW-1133">Transmembrane helix</keyword>
<keyword evidence="4" id="KW-0808">Transferase</keyword>
<keyword evidence="6" id="KW-0902">Two-component regulatory system</keyword>
<dbReference type="Pfam" id="PF02518">
    <property type="entry name" value="HATPase_c"/>
    <property type="match status" value="1"/>
</dbReference>
<feature type="transmembrane region" description="Helical" evidence="7">
    <location>
        <begin position="9"/>
        <end position="27"/>
    </location>
</feature>
<dbReference type="SMART" id="SM00387">
    <property type="entry name" value="HATPase_c"/>
    <property type="match status" value="1"/>
</dbReference>
<dbReference type="EMBL" id="JACAGK010000026">
    <property type="protein sequence ID" value="MDM1048678.1"/>
    <property type="molecule type" value="Genomic_DNA"/>
</dbReference>
<organism evidence="9 10">
    <name type="scientific">Sphingobacterium hotanense</name>
    <dbReference type="NCBI Taxonomy" id="649196"/>
    <lineage>
        <taxon>Bacteria</taxon>
        <taxon>Pseudomonadati</taxon>
        <taxon>Bacteroidota</taxon>
        <taxon>Sphingobacteriia</taxon>
        <taxon>Sphingobacteriales</taxon>
        <taxon>Sphingobacteriaceae</taxon>
        <taxon>Sphingobacterium</taxon>
    </lineage>
</organism>
<keyword evidence="5 9" id="KW-0418">Kinase</keyword>
<dbReference type="InterPro" id="IPR036097">
    <property type="entry name" value="HisK_dim/P_sf"/>
</dbReference>
<dbReference type="SUPFAM" id="SSF47384">
    <property type="entry name" value="Homodimeric domain of signal transducing histidine kinase"/>
    <property type="match status" value="1"/>
</dbReference>
<name>A0ABT7NN95_9SPHI</name>
<dbReference type="PRINTS" id="PR00344">
    <property type="entry name" value="BCTRLSENSOR"/>
</dbReference>
<evidence type="ECO:0000256" key="3">
    <source>
        <dbReference type="ARBA" id="ARBA00022553"/>
    </source>
</evidence>
<keyword evidence="3" id="KW-0597">Phosphoprotein</keyword>
<keyword evidence="7" id="KW-0812">Transmembrane</keyword>
<dbReference type="InterPro" id="IPR036890">
    <property type="entry name" value="HATPase_C_sf"/>
</dbReference>
<accession>A0ABT7NN95</accession>
<dbReference type="PANTHER" id="PTHR45453">
    <property type="entry name" value="PHOSPHATE REGULON SENSOR PROTEIN PHOR"/>
    <property type="match status" value="1"/>
</dbReference>
<dbReference type="PROSITE" id="PS50109">
    <property type="entry name" value="HIS_KIN"/>
    <property type="match status" value="1"/>
</dbReference>
<dbReference type="InterPro" id="IPR004358">
    <property type="entry name" value="Sig_transdc_His_kin-like_C"/>
</dbReference>
<keyword evidence="10" id="KW-1185">Reference proteome</keyword>
<dbReference type="CDD" id="cd00082">
    <property type="entry name" value="HisKA"/>
    <property type="match status" value="1"/>
</dbReference>
<reference evidence="9" key="1">
    <citation type="submission" date="2020-06" db="EMBL/GenBank/DDBJ databases">
        <authorList>
            <person name="Dong N."/>
        </authorList>
    </citation>
    <scope>NUCLEOTIDE SEQUENCE</scope>
    <source>
        <strain evidence="9">R1692</strain>
    </source>
</reference>
<evidence type="ECO:0000256" key="1">
    <source>
        <dbReference type="ARBA" id="ARBA00000085"/>
    </source>
</evidence>
<sequence>MEDVGKDRLILNSALGLLFLTALVLYHQSIQNKYQDHIKEQSLKILQLNNDLKHLLAVIAHDIHSPLQATSMMMDYIANEKIETENRENSLLLVNKQLKSLRSNLDNLLEWSRMNMGGIQPKKDKILLHNLILNAVESFEVRRSEKGIKIISEIHPSASIVADPIQISIVLRNLLDNAIKFSHSGTNILISTKEAPSAVELCIKDEGKGMSESQIQNLFQGVGEPSYGTFGEKGTGLGLVLVKELVEANNGAIKVHSQEKVGTTFLIQFPK</sequence>
<feature type="domain" description="Histidine kinase" evidence="8">
    <location>
        <begin position="58"/>
        <end position="271"/>
    </location>
</feature>
<dbReference type="SUPFAM" id="SSF55874">
    <property type="entry name" value="ATPase domain of HSP90 chaperone/DNA topoisomerase II/histidine kinase"/>
    <property type="match status" value="1"/>
</dbReference>
<keyword evidence="7" id="KW-0472">Membrane</keyword>
<dbReference type="EC" id="2.7.13.3" evidence="2"/>
<comment type="caution">
    <text evidence="9">The sequence shown here is derived from an EMBL/GenBank/DDBJ whole genome shotgun (WGS) entry which is preliminary data.</text>
</comment>
<evidence type="ECO:0000313" key="10">
    <source>
        <dbReference type="Proteomes" id="UP001170954"/>
    </source>
</evidence>
<comment type="catalytic activity">
    <reaction evidence="1">
        <text>ATP + protein L-histidine = ADP + protein N-phospho-L-histidine.</text>
        <dbReference type="EC" id="2.7.13.3"/>
    </reaction>
</comment>
<dbReference type="RefSeq" id="WP_286651392.1">
    <property type="nucleotide sequence ID" value="NZ_JACAGK010000026.1"/>
</dbReference>
<reference evidence="9" key="2">
    <citation type="journal article" date="2022" name="Sci. Total Environ.">
        <title>Prevalence, transmission, and molecular epidemiology of tet(X)-positive bacteria among humans, animals, and environmental niches in China: An epidemiological, and genomic-based study.</title>
        <authorList>
            <person name="Dong N."/>
            <person name="Zeng Y."/>
            <person name="Cai C."/>
            <person name="Sun C."/>
            <person name="Lu J."/>
            <person name="Liu C."/>
            <person name="Zhou H."/>
            <person name="Sun Q."/>
            <person name="Shu L."/>
            <person name="Wang H."/>
            <person name="Wang Y."/>
            <person name="Wang S."/>
            <person name="Wu C."/>
            <person name="Chan E.W."/>
            <person name="Chen G."/>
            <person name="Shen Z."/>
            <person name="Chen S."/>
            <person name="Zhang R."/>
        </authorList>
    </citation>
    <scope>NUCLEOTIDE SEQUENCE</scope>
    <source>
        <strain evidence="9">R1692</strain>
    </source>
</reference>
<gene>
    <name evidence="9" type="ORF">HX018_10545</name>
</gene>
<dbReference type="Gene3D" id="3.30.565.10">
    <property type="entry name" value="Histidine kinase-like ATPase, C-terminal domain"/>
    <property type="match status" value="1"/>
</dbReference>
<dbReference type="InterPro" id="IPR050351">
    <property type="entry name" value="BphY/WalK/GraS-like"/>
</dbReference>